<sequence length="430" mass="48245">MTFIRRLSGHPDTQADAAQALCTLLNEKFDFSVVPGSLVFDVSNALALNSLRAEFRTEQGQHLFLKCHHEEGEADRVGEYYRAGILEAAGFPVDSALYQSSTVGEQLVIYPYRDRQLTPELHSLSRDIEKAGCPPALMSPVIEAFDRFQEQVGQRYLDSLHMAEPDQVADEAIHGLYHRRLVDHQDDEHFGARIRDYYLGRQFALPNGQTIEFEEFWHLQWTINECHYPLSLHDALTTARTLLKPMPTGPVPAMTAHGDDHTGNLLYNPGDVEGNRISYFDPAFAGSHIPALQAPCKALYHICYAHPNMLYDPAELEASVSVELEEGILHVNHDWQMSPLRQAYLQSQIEHVWEPLIAELQKRGSLPENWQSIVNSTLLCCPVLCKNLLPGYGLPYPLTETASILTFSIAMQLAAGGFSEKLFALLPGTH</sequence>
<dbReference type="EMBL" id="CP018632">
    <property type="protein sequence ID" value="ASJ74030.1"/>
    <property type="molecule type" value="Genomic_DNA"/>
</dbReference>
<dbReference type="AlphaFoldDB" id="A0A2Z2NYU7"/>
<evidence type="ECO:0008006" key="3">
    <source>
        <dbReference type="Google" id="ProtNLM"/>
    </source>
</evidence>
<organism evidence="1 2">
    <name type="scientific">Granulosicoccus antarcticus IMCC3135</name>
    <dbReference type="NCBI Taxonomy" id="1192854"/>
    <lineage>
        <taxon>Bacteria</taxon>
        <taxon>Pseudomonadati</taxon>
        <taxon>Pseudomonadota</taxon>
        <taxon>Gammaproteobacteria</taxon>
        <taxon>Chromatiales</taxon>
        <taxon>Granulosicoccaceae</taxon>
        <taxon>Granulosicoccus</taxon>
    </lineage>
</organism>
<dbReference type="RefSeq" id="WP_088919124.1">
    <property type="nucleotide sequence ID" value="NZ_CP018632.1"/>
</dbReference>
<proteinExistence type="predicted"/>
<evidence type="ECO:0000313" key="2">
    <source>
        <dbReference type="Proteomes" id="UP000250079"/>
    </source>
</evidence>
<name>A0A2Z2NYU7_9GAMM</name>
<dbReference type="OrthoDB" id="5180054at2"/>
<reference evidence="1 2" key="1">
    <citation type="submission" date="2016-12" db="EMBL/GenBank/DDBJ databases">
        <authorList>
            <person name="Song W.-J."/>
            <person name="Kurnit D.M."/>
        </authorList>
    </citation>
    <scope>NUCLEOTIDE SEQUENCE [LARGE SCALE GENOMIC DNA]</scope>
    <source>
        <strain evidence="1 2">IMCC3135</strain>
    </source>
</reference>
<accession>A0A2Z2NYU7</accession>
<evidence type="ECO:0000313" key="1">
    <source>
        <dbReference type="EMBL" id="ASJ74030.1"/>
    </source>
</evidence>
<dbReference type="KEGG" id="gai:IMCC3135_19755"/>
<protein>
    <recommendedName>
        <fullName evidence="3">Aminoglycoside phosphotransferase domain-containing protein</fullName>
    </recommendedName>
</protein>
<keyword evidence="2" id="KW-1185">Reference proteome</keyword>
<dbReference type="Proteomes" id="UP000250079">
    <property type="component" value="Chromosome"/>
</dbReference>
<gene>
    <name evidence="1" type="ORF">IMCC3135_19755</name>
</gene>